<sequence length="81" mass="9478">MERELQIHPIPSNLVELLSTKIVKAYNIAKVTTCKTLMLPPRSMAPDHILLLSLSLSHLRIEEKIEIPISKWHHRHRWIPD</sequence>
<evidence type="ECO:0000313" key="1">
    <source>
        <dbReference type="EMBL" id="KAI3755491.1"/>
    </source>
</evidence>
<gene>
    <name evidence="1" type="ORF">L1987_55292</name>
</gene>
<proteinExistence type="predicted"/>
<name>A0ACB9E9L3_9ASTR</name>
<accession>A0ACB9E9L3</accession>
<keyword evidence="2" id="KW-1185">Reference proteome</keyword>
<reference evidence="2" key="1">
    <citation type="journal article" date="2022" name="Mol. Ecol. Resour.">
        <title>The genomes of chicory, endive, great burdock and yacon provide insights into Asteraceae palaeo-polyploidization history and plant inulin production.</title>
        <authorList>
            <person name="Fan W."/>
            <person name="Wang S."/>
            <person name="Wang H."/>
            <person name="Wang A."/>
            <person name="Jiang F."/>
            <person name="Liu H."/>
            <person name="Zhao H."/>
            <person name="Xu D."/>
            <person name="Zhang Y."/>
        </authorList>
    </citation>
    <scope>NUCLEOTIDE SEQUENCE [LARGE SCALE GENOMIC DNA]</scope>
    <source>
        <strain evidence="2">cv. Yunnan</strain>
    </source>
</reference>
<evidence type="ECO:0000313" key="2">
    <source>
        <dbReference type="Proteomes" id="UP001056120"/>
    </source>
</evidence>
<reference evidence="1 2" key="2">
    <citation type="journal article" date="2022" name="Mol. Ecol. Resour.">
        <title>The genomes of chicory, endive, great burdock and yacon provide insights into Asteraceae paleo-polyploidization history and plant inulin production.</title>
        <authorList>
            <person name="Fan W."/>
            <person name="Wang S."/>
            <person name="Wang H."/>
            <person name="Wang A."/>
            <person name="Jiang F."/>
            <person name="Liu H."/>
            <person name="Zhao H."/>
            <person name="Xu D."/>
            <person name="Zhang Y."/>
        </authorList>
    </citation>
    <scope>NUCLEOTIDE SEQUENCE [LARGE SCALE GENOMIC DNA]</scope>
    <source>
        <strain evidence="2">cv. Yunnan</strain>
        <tissue evidence="1">Leaves</tissue>
    </source>
</reference>
<comment type="caution">
    <text evidence="1">The sequence shown here is derived from an EMBL/GenBank/DDBJ whole genome shotgun (WGS) entry which is preliminary data.</text>
</comment>
<protein>
    <submittedName>
        <fullName evidence="1">Uncharacterized protein</fullName>
    </submittedName>
</protein>
<dbReference type="EMBL" id="CM042035">
    <property type="protein sequence ID" value="KAI3755491.1"/>
    <property type="molecule type" value="Genomic_DNA"/>
</dbReference>
<organism evidence="1 2">
    <name type="scientific">Smallanthus sonchifolius</name>
    <dbReference type="NCBI Taxonomy" id="185202"/>
    <lineage>
        <taxon>Eukaryota</taxon>
        <taxon>Viridiplantae</taxon>
        <taxon>Streptophyta</taxon>
        <taxon>Embryophyta</taxon>
        <taxon>Tracheophyta</taxon>
        <taxon>Spermatophyta</taxon>
        <taxon>Magnoliopsida</taxon>
        <taxon>eudicotyledons</taxon>
        <taxon>Gunneridae</taxon>
        <taxon>Pentapetalae</taxon>
        <taxon>asterids</taxon>
        <taxon>campanulids</taxon>
        <taxon>Asterales</taxon>
        <taxon>Asteraceae</taxon>
        <taxon>Asteroideae</taxon>
        <taxon>Heliantheae alliance</taxon>
        <taxon>Millerieae</taxon>
        <taxon>Smallanthus</taxon>
    </lineage>
</organism>
<dbReference type="Proteomes" id="UP001056120">
    <property type="component" value="Linkage Group LG18"/>
</dbReference>